<keyword evidence="3" id="KW-0677">Repeat</keyword>
<dbReference type="InterPro" id="IPR035979">
    <property type="entry name" value="RBD_domain_sf"/>
</dbReference>
<feature type="compositionally biased region" description="Pro residues" evidence="7">
    <location>
        <begin position="240"/>
        <end position="249"/>
    </location>
</feature>
<protein>
    <submittedName>
        <fullName evidence="9">Bifunctional RNA recognition motif domain/Nucleotide-binding alpha-beta plait domain superfamily/SF3B4</fullName>
    </submittedName>
</protein>
<evidence type="ECO:0000256" key="4">
    <source>
        <dbReference type="ARBA" id="ARBA00022884"/>
    </source>
</evidence>
<keyword evidence="5" id="KW-0539">Nucleus</keyword>
<accession>A0AAD9PLN1</accession>
<dbReference type="InterPro" id="IPR012677">
    <property type="entry name" value="Nucleotide-bd_a/b_plait_sf"/>
</dbReference>
<dbReference type="RefSeq" id="XP_067803475.1">
    <property type="nucleotide sequence ID" value="XM_067946911.1"/>
</dbReference>
<dbReference type="CDD" id="cd12334">
    <property type="entry name" value="RRM1_SF3B4"/>
    <property type="match status" value="1"/>
</dbReference>
<feature type="domain" description="RRM" evidence="8">
    <location>
        <begin position="106"/>
        <end position="184"/>
    </location>
</feature>
<feature type="domain" description="RRM" evidence="8">
    <location>
        <begin position="19"/>
        <end position="97"/>
    </location>
</feature>
<gene>
    <name evidence="9" type="ORF">BdWA1_001881</name>
</gene>
<evidence type="ECO:0000259" key="8">
    <source>
        <dbReference type="PROSITE" id="PS50102"/>
    </source>
</evidence>
<comment type="caution">
    <text evidence="9">The sequence shown here is derived from an EMBL/GenBank/DDBJ whole genome shotgun (WGS) entry which is preliminary data.</text>
</comment>
<dbReference type="Proteomes" id="UP001214638">
    <property type="component" value="Unassembled WGS sequence"/>
</dbReference>
<dbReference type="PANTHER" id="PTHR48030:SF3">
    <property type="entry name" value="SPLICING FACTOR 3B SUBUNIT 4"/>
    <property type="match status" value="1"/>
</dbReference>
<dbReference type="GO" id="GO:0097525">
    <property type="term" value="C:spliceosomal snRNP complex"/>
    <property type="evidence" value="ECO:0007669"/>
    <property type="project" value="UniProtKB-ARBA"/>
</dbReference>
<feature type="region of interest" description="Disordered" evidence="7">
    <location>
        <begin position="224"/>
        <end position="249"/>
    </location>
</feature>
<sequence length="249" mass="27758">MLNNRASDLLLLYDRNQDATLYIGNVDTQVDEELLWELFVQVGVVKNVHIPRDKVSGHHQGYAFIEYETEEDADYALRTLNFVKLFSKPLKCNKAAKDRGNFEIGANLFVGNLDDEVDDRKIHEAFSSFGNVVSAKVVRDTENGEGKTYAFVSYDNFESSDAALAAMNGQFFCNKPIHVSYAYKKDTKGERHGTAAERLIAANRPISNLGHSNGAIYPPKTMHPPQMATGLSQMPSFPGKMPPPPYPSH</sequence>
<evidence type="ECO:0000313" key="10">
    <source>
        <dbReference type="Proteomes" id="UP001214638"/>
    </source>
</evidence>
<comment type="subcellular location">
    <subcellularLocation>
        <location evidence="1">Nucleus</location>
    </subcellularLocation>
</comment>
<dbReference type="Gene3D" id="3.30.70.330">
    <property type="match status" value="2"/>
</dbReference>
<keyword evidence="4 6" id="KW-0694">RNA-binding</keyword>
<dbReference type="PROSITE" id="PS50102">
    <property type="entry name" value="RRM"/>
    <property type="match status" value="2"/>
</dbReference>
<dbReference type="FunFam" id="3.30.70.330:FF:000895">
    <property type="entry name" value="Hsh49p"/>
    <property type="match status" value="1"/>
</dbReference>
<reference evidence="9" key="1">
    <citation type="journal article" date="2023" name="Nat. Microbiol.">
        <title>Babesia duncani multi-omics identifies virulence factors and drug targets.</title>
        <authorList>
            <person name="Singh P."/>
            <person name="Lonardi S."/>
            <person name="Liang Q."/>
            <person name="Vydyam P."/>
            <person name="Khabirova E."/>
            <person name="Fang T."/>
            <person name="Gihaz S."/>
            <person name="Thekkiniath J."/>
            <person name="Munshi M."/>
            <person name="Abel S."/>
            <person name="Ciampossin L."/>
            <person name="Batugedara G."/>
            <person name="Gupta M."/>
            <person name="Lu X.M."/>
            <person name="Lenz T."/>
            <person name="Chakravarty S."/>
            <person name="Cornillot E."/>
            <person name="Hu Y."/>
            <person name="Ma W."/>
            <person name="Gonzalez L.M."/>
            <person name="Sanchez S."/>
            <person name="Estrada K."/>
            <person name="Sanchez-Flores A."/>
            <person name="Montero E."/>
            <person name="Harb O.S."/>
            <person name="Le Roch K.G."/>
            <person name="Mamoun C.B."/>
        </authorList>
    </citation>
    <scope>NUCLEOTIDE SEQUENCE</scope>
    <source>
        <strain evidence="9">WA1</strain>
    </source>
</reference>
<dbReference type="EMBL" id="JALLKP010000002">
    <property type="protein sequence ID" value="KAK2196633.1"/>
    <property type="molecule type" value="Genomic_DNA"/>
</dbReference>
<proteinExistence type="inferred from homology"/>
<dbReference type="GO" id="GO:0048026">
    <property type="term" value="P:positive regulation of mRNA splicing, via spliceosome"/>
    <property type="evidence" value="ECO:0007669"/>
    <property type="project" value="TreeGrafter"/>
</dbReference>
<evidence type="ECO:0000313" key="9">
    <source>
        <dbReference type="EMBL" id="KAK2196633.1"/>
    </source>
</evidence>
<evidence type="ECO:0000256" key="3">
    <source>
        <dbReference type="ARBA" id="ARBA00022737"/>
    </source>
</evidence>
<dbReference type="KEGG" id="bdw:94336179"/>
<dbReference type="GO" id="GO:0071011">
    <property type="term" value="C:precatalytic spliceosome"/>
    <property type="evidence" value="ECO:0007669"/>
    <property type="project" value="TreeGrafter"/>
</dbReference>
<evidence type="ECO:0000256" key="5">
    <source>
        <dbReference type="ARBA" id="ARBA00023242"/>
    </source>
</evidence>
<evidence type="ECO:0000256" key="1">
    <source>
        <dbReference type="ARBA" id="ARBA00004123"/>
    </source>
</evidence>
<dbReference type="InterPro" id="IPR034158">
    <property type="entry name" value="SF3B4_RRM1"/>
</dbReference>
<dbReference type="SUPFAM" id="SSF54928">
    <property type="entry name" value="RNA-binding domain, RBD"/>
    <property type="match status" value="1"/>
</dbReference>
<organism evidence="9 10">
    <name type="scientific">Babesia duncani</name>
    <dbReference type="NCBI Taxonomy" id="323732"/>
    <lineage>
        <taxon>Eukaryota</taxon>
        <taxon>Sar</taxon>
        <taxon>Alveolata</taxon>
        <taxon>Apicomplexa</taxon>
        <taxon>Aconoidasida</taxon>
        <taxon>Piroplasmida</taxon>
        <taxon>Babesiidae</taxon>
        <taxon>Babesia</taxon>
    </lineage>
</organism>
<dbReference type="PANTHER" id="PTHR48030">
    <property type="entry name" value="SPLICING FACTOR 3B SUBUNIT 4"/>
    <property type="match status" value="1"/>
</dbReference>
<comment type="similarity">
    <text evidence="2">Belongs to the SF3B4 family.</text>
</comment>
<dbReference type="InterPro" id="IPR000504">
    <property type="entry name" value="RRM_dom"/>
</dbReference>
<evidence type="ECO:0000256" key="7">
    <source>
        <dbReference type="SAM" id="MobiDB-lite"/>
    </source>
</evidence>
<dbReference type="FunFam" id="3.30.70.330:FF:000505">
    <property type="entry name" value="Splicing factor 3B subunit 4"/>
    <property type="match status" value="1"/>
</dbReference>
<dbReference type="AlphaFoldDB" id="A0AAD9PLN1"/>
<evidence type="ECO:0000256" key="2">
    <source>
        <dbReference type="ARBA" id="ARBA00008363"/>
    </source>
</evidence>
<evidence type="ECO:0000256" key="6">
    <source>
        <dbReference type="PROSITE-ProRule" id="PRU00176"/>
    </source>
</evidence>
<dbReference type="GO" id="GO:0000398">
    <property type="term" value="P:mRNA splicing, via spliceosome"/>
    <property type="evidence" value="ECO:0007669"/>
    <property type="project" value="UniProtKB-ARBA"/>
</dbReference>
<dbReference type="GeneID" id="94336179"/>
<keyword evidence="10" id="KW-1185">Reference proteome</keyword>
<dbReference type="InterPro" id="IPR052084">
    <property type="entry name" value="SF3B4_spliceosome_assoc"/>
</dbReference>
<name>A0AAD9PLN1_9APIC</name>
<dbReference type="SMART" id="SM00360">
    <property type="entry name" value="RRM"/>
    <property type="match status" value="2"/>
</dbReference>
<dbReference type="Pfam" id="PF00076">
    <property type="entry name" value="RRM_1"/>
    <property type="match status" value="2"/>
</dbReference>
<dbReference type="GO" id="GO:0003723">
    <property type="term" value="F:RNA binding"/>
    <property type="evidence" value="ECO:0007669"/>
    <property type="project" value="UniProtKB-UniRule"/>
</dbReference>
<dbReference type="GO" id="GO:0005730">
    <property type="term" value="C:nucleolus"/>
    <property type="evidence" value="ECO:0007669"/>
    <property type="project" value="TreeGrafter"/>
</dbReference>